<dbReference type="EMBL" id="QZXA01000024">
    <property type="protein sequence ID" value="RJT28194.1"/>
    <property type="molecule type" value="Genomic_DNA"/>
</dbReference>
<gene>
    <name evidence="1" type="ORF">D3242_33055</name>
</gene>
<evidence type="ECO:0000313" key="1">
    <source>
        <dbReference type="EMBL" id="RJT28194.1"/>
    </source>
</evidence>
<keyword evidence="2" id="KW-1185">Reference proteome</keyword>
<organism evidence="1 2">
    <name type="scientific">Mesorhizobium jarvisii</name>
    <dbReference type="NCBI Taxonomy" id="1777867"/>
    <lineage>
        <taxon>Bacteria</taxon>
        <taxon>Pseudomonadati</taxon>
        <taxon>Pseudomonadota</taxon>
        <taxon>Alphaproteobacteria</taxon>
        <taxon>Hyphomicrobiales</taxon>
        <taxon>Phyllobacteriaceae</taxon>
        <taxon>Mesorhizobium</taxon>
    </lineage>
</organism>
<comment type="caution">
    <text evidence="1">The sequence shown here is derived from an EMBL/GenBank/DDBJ whole genome shotgun (WGS) entry which is preliminary data.</text>
</comment>
<reference evidence="1 2" key="1">
    <citation type="submission" date="2018-09" db="EMBL/GenBank/DDBJ databases">
        <title>Mesorhizobium carmichaelinearum sp. nov. isolated from Carmichaelinea spp. root nodules in New Zealand.</title>
        <authorList>
            <person name="De Meyer S.E."/>
        </authorList>
    </citation>
    <scope>NUCLEOTIDE SEQUENCE [LARGE SCALE GENOMIC DNA]</scope>
    <source>
        <strain evidence="1 2">LMG 28313</strain>
    </source>
</reference>
<evidence type="ECO:0000313" key="2">
    <source>
        <dbReference type="Proteomes" id="UP000275530"/>
    </source>
</evidence>
<sequence>MSPSRLLGNLVALIAVPLFAAFLYDQYVAGWIGRQPFAFCYLVQPVVNLAGSLGVLITSVGVVIWAVSGFKSDGGRGLAIGGVLLFIVPLVFGHYLGVTCIPS</sequence>
<dbReference type="Proteomes" id="UP000275530">
    <property type="component" value="Unassembled WGS sequence"/>
</dbReference>
<dbReference type="RefSeq" id="WP_064983643.1">
    <property type="nucleotide sequence ID" value="NZ_CP033509.1"/>
</dbReference>
<accession>A0A6M7TUA6</accession>
<protein>
    <submittedName>
        <fullName evidence="1">Uncharacterized protein</fullName>
    </submittedName>
</protein>
<proteinExistence type="predicted"/>
<dbReference type="AlphaFoldDB" id="A0A6M7TUA6"/>
<name>A0A6M7TUA6_9HYPH</name>